<evidence type="ECO:0000313" key="3">
    <source>
        <dbReference type="Proteomes" id="UP001569963"/>
    </source>
</evidence>
<name>A0ABV4Q9G9_9ACTN</name>
<sequence length="218" mass="24064">MAVAAVVHYTLSDTPYALWVRGELAGEINLPNDGSRVEVVGGEIVVSPSPSIPHNLVASAIDHAVYQAERDHPEFRWAAVQTTELNLIPVKDGCVPDLIIMDKAAAAQLWDNDRRQLLPHEVEAVVEITSPSNASCDRPPRLVRASGTKWSDYARSGIPFYLLVDRDSRAAGVTLYGEPDVQAGTYEPLHTWKFGETIKLPEPLGFAIDTERWKPWAE</sequence>
<protein>
    <submittedName>
        <fullName evidence="2">Uma2 family endonuclease</fullName>
    </submittedName>
</protein>
<dbReference type="InterPro" id="IPR011335">
    <property type="entry name" value="Restrct_endonuc-II-like"/>
</dbReference>
<dbReference type="RefSeq" id="WP_371949696.1">
    <property type="nucleotide sequence ID" value="NZ_JAXCEI010000005.1"/>
</dbReference>
<keyword evidence="2" id="KW-0540">Nuclease</keyword>
<dbReference type="InterPro" id="IPR012296">
    <property type="entry name" value="Nuclease_put_TT1808"/>
</dbReference>
<dbReference type="InterPro" id="IPR008538">
    <property type="entry name" value="Uma2"/>
</dbReference>
<dbReference type="CDD" id="cd06260">
    <property type="entry name" value="DUF820-like"/>
    <property type="match status" value="1"/>
</dbReference>
<reference evidence="2 3" key="1">
    <citation type="submission" date="2023-11" db="EMBL/GenBank/DDBJ databases">
        <title>Actinomadura monticuli sp. nov., isolated from volcanic ash.</title>
        <authorList>
            <person name="Lee S.D."/>
            <person name="Yang H."/>
            <person name="Kim I.S."/>
        </authorList>
    </citation>
    <scope>NUCLEOTIDE SEQUENCE [LARGE SCALE GENOMIC DNA]</scope>
    <source>
        <strain evidence="2 3">DLS-62</strain>
    </source>
</reference>
<dbReference type="GO" id="GO:0004519">
    <property type="term" value="F:endonuclease activity"/>
    <property type="evidence" value="ECO:0007669"/>
    <property type="project" value="UniProtKB-KW"/>
</dbReference>
<dbReference type="Gene3D" id="3.90.1570.10">
    <property type="entry name" value="tt1808, chain A"/>
    <property type="match status" value="1"/>
</dbReference>
<dbReference type="Pfam" id="PF05685">
    <property type="entry name" value="Uma2"/>
    <property type="match status" value="1"/>
</dbReference>
<keyword evidence="2" id="KW-0255">Endonuclease</keyword>
<evidence type="ECO:0000259" key="1">
    <source>
        <dbReference type="Pfam" id="PF05685"/>
    </source>
</evidence>
<proteinExistence type="predicted"/>
<keyword evidence="2" id="KW-0378">Hydrolase</keyword>
<dbReference type="SUPFAM" id="SSF52980">
    <property type="entry name" value="Restriction endonuclease-like"/>
    <property type="match status" value="1"/>
</dbReference>
<dbReference type="PANTHER" id="PTHR35400">
    <property type="entry name" value="SLR1083 PROTEIN"/>
    <property type="match status" value="1"/>
</dbReference>
<evidence type="ECO:0000313" key="2">
    <source>
        <dbReference type="EMBL" id="MFA1539786.1"/>
    </source>
</evidence>
<comment type="caution">
    <text evidence="2">The sequence shown here is derived from an EMBL/GenBank/DDBJ whole genome shotgun (WGS) entry which is preliminary data.</text>
</comment>
<feature type="domain" description="Putative restriction endonuclease" evidence="1">
    <location>
        <begin position="30"/>
        <end position="209"/>
    </location>
</feature>
<accession>A0ABV4Q9G9</accession>
<gene>
    <name evidence="2" type="ORF">SM611_12685</name>
</gene>
<keyword evidence="3" id="KW-1185">Reference proteome</keyword>
<organism evidence="2 3">
    <name type="scientific">Actinomadura monticuli</name>
    <dbReference type="NCBI Taxonomy" id="3097367"/>
    <lineage>
        <taxon>Bacteria</taxon>
        <taxon>Bacillati</taxon>
        <taxon>Actinomycetota</taxon>
        <taxon>Actinomycetes</taxon>
        <taxon>Streptosporangiales</taxon>
        <taxon>Thermomonosporaceae</taxon>
        <taxon>Actinomadura</taxon>
    </lineage>
</organism>
<dbReference type="EMBL" id="JAXCEI010000005">
    <property type="protein sequence ID" value="MFA1539786.1"/>
    <property type="molecule type" value="Genomic_DNA"/>
</dbReference>
<dbReference type="PANTHER" id="PTHR35400:SF3">
    <property type="entry name" value="SLL1072 PROTEIN"/>
    <property type="match status" value="1"/>
</dbReference>
<dbReference type="Proteomes" id="UP001569963">
    <property type="component" value="Unassembled WGS sequence"/>
</dbReference>